<evidence type="ECO:0000256" key="7">
    <source>
        <dbReference type="ARBA" id="ARBA00023136"/>
    </source>
</evidence>
<protein>
    <recommendedName>
        <fullName evidence="8">CASP-like protein</fullName>
    </recommendedName>
</protein>
<comment type="subunit">
    <text evidence="3 8">Homodimer and heterodimers.</text>
</comment>
<keyword evidence="11" id="KW-1185">Reference proteome</keyword>
<keyword evidence="5 8" id="KW-0812">Transmembrane</keyword>
<gene>
    <name evidence="10" type="ORF">LTRI10_LOCUS11852</name>
</gene>
<evidence type="ECO:0000256" key="2">
    <source>
        <dbReference type="ARBA" id="ARBA00007651"/>
    </source>
</evidence>
<dbReference type="GO" id="GO:0005886">
    <property type="term" value="C:plasma membrane"/>
    <property type="evidence" value="ECO:0007669"/>
    <property type="project" value="UniProtKB-SubCell"/>
</dbReference>
<proteinExistence type="inferred from homology"/>
<evidence type="ECO:0000259" key="9">
    <source>
        <dbReference type="Pfam" id="PF04535"/>
    </source>
</evidence>
<organism evidence="10 11">
    <name type="scientific">Linum trigynum</name>
    <dbReference type="NCBI Taxonomy" id="586398"/>
    <lineage>
        <taxon>Eukaryota</taxon>
        <taxon>Viridiplantae</taxon>
        <taxon>Streptophyta</taxon>
        <taxon>Embryophyta</taxon>
        <taxon>Tracheophyta</taxon>
        <taxon>Spermatophyta</taxon>
        <taxon>Magnoliopsida</taxon>
        <taxon>eudicotyledons</taxon>
        <taxon>Gunneridae</taxon>
        <taxon>Pentapetalae</taxon>
        <taxon>rosids</taxon>
        <taxon>fabids</taxon>
        <taxon>Malpighiales</taxon>
        <taxon>Linaceae</taxon>
        <taxon>Linum</taxon>
    </lineage>
</organism>
<dbReference type="PANTHER" id="PTHR33573">
    <property type="entry name" value="CASP-LIKE PROTEIN 4A4"/>
    <property type="match status" value="1"/>
</dbReference>
<evidence type="ECO:0000256" key="8">
    <source>
        <dbReference type="RuleBase" id="RU361233"/>
    </source>
</evidence>
<keyword evidence="4 8" id="KW-1003">Cell membrane</keyword>
<evidence type="ECO:0000256" key="1">
    <source>
        <dbReference type="ARBA" id="ARBA00004651"/>
    </source>
</evidence>
<evidence type="ECO:0000256" key="5">
    <source>
        <dbReference type="ARBA" id="ARBA00022692"/>
    </source>
</evidence>
<comment type="subcellular location">
    <subcellularLocation>
        <location evidence="1 8">Cell membrane</location>
        <topology evidence="1 8">Multi-pass membrane protein</topology>
    </subcellularLocation>
</comment>
<evidence type="ECO:0000313" key="10">
    <source>
        <dbReference type="EMBL" id="CAL1369023.1"/>
    </source>
</evidence>
<sequence length="194" mass="21636">MASQRQWTVVLVLRLSTLFILAASVLVLVFNTVKVSLDFRNFTLDEFNPTKITFKDLITLKYLLAVAIIGALYTVCQLPFAIYHVATGKRLSRNDCMPEFDFYGDELVSYLLATGIGAGFLVCADLKVNLDKMMKALEDAHEAGLRDSRESYDNFLNMGTLATALLFLAFVCMAVLSVLSSINRNHDKTRSIFG</sequence>
<dbReference type="AlphaFoldDB" id="A0AAV2D710"/>
<accession>A0AAV2D710</accession>
<feature type="transmembrane region" description="Helical" evidence="8">
    <location>
        <begin position="107"/>
        <end position="128"/>
    </location>
</feature>
<keyword evidence="6 8" id="KW-1133">Transmembrane helix</keyword>
<feature type="domain" description="Casparian strip membrane protein" evidence="9">
    <location>
        <begin position="7"/>
        <end position="172"/>
    </location>
</feature>
<evidence type="ECO:0000256" key="3">
    <source>
        <dbReference type="ARBA" id="ARBA00011489"/>
    </source>
</evidence>
<dbReference type="Pfam" id="PF04535">
    <property type="entry name" value="CASP_dom"/>
    <property type="match status" value="1"/>
</dbReference>
<dbReference type="PANTHER" id="PTHR33573:SF17">
    <property type="entry name" value="CASP-LIKE PROTEIN 4D1"/>
    <property type="match status" value="1"/>
</dbReference>
<dbReference type="InterPro" id="IPR006702">
    <property type="entry name" value="CASP_dom"/>
</dbReference>
<feature type="transmembrane region" description="Helical" evidence="8">
    <location>
        <begin position="62"/>
        <end position="86"/>
    </location>
</feature>
<dbReference type="EMBL" id="OZ034815">
    <property type="protein sequence ID" value="CAL1369023.1"/>
    <property type="molecule type" value="Genomic_DNA"/>
</dbReference>
<evidence type="ECO:0000313" key="11">
    <source>
        <dbReference type="Proteomes" id="UP001497516"/>
    </source>
</evidence>
<dbReference type="Proteomes" id="UP001497516">
    <property type="component" value="Chromosome 2"/>
</dbReference>
<keyword evidence="7 8" id="KW-0472">Membrane</keyword>
<evidence type="ECO:0000256" key="6">
    <source>
        <dbReference type="ARBA" id="ARBA00022989"/>
    </source>
</evidence>
<feature type="transmembrane region" description="Helical" evidence="8">
    <location>
        <begin position="155"/>
        <end position="179"/>
    </location>
</feature>
<reference evidence="10 11" key="1">
    <citation type="submission" date="2024-04" db="EMBL/GenBank/DDBJ databases">
        <authorList>
            <person name="Fracassetti M."/>
        </authorList>
    </citation>
    <scope>NUCLEOTIDE SEQUENCE [LARGE SCALE GENOMIC DNA]</scope>
</reference>
<comment type="similarity">
    <text evidence="2 8">Belongs to the Casparian strip membrane proteins (CASP) family.</text>
</comment>
<name>A0AAV2D710_9ROSI</name>
<evidence type="ECO:0000256" key="4">
    <source>
        <dbReference type="ARBA" id="ARBA00022475"/>
    </source>
</evidence>
<feature type="transmembrane region" description="Helical" evidence="8">
    <location>
        <begin position="7"/>
        <end position="30"/>
    </location>
</feature>